<evidence type="ECO:0000256" key="10">
    <source>
        <dbReference type="SAM" id="MobiDB-lite"/>
    </source>
</evidence>
<protein>
    <submittedName>
        <fullName evidence="12">Protein bowel</fullName>
    </submittedName>
</protein>
<dbReference type="SMART" id="SM00355">
    <property type="entry name" value="ZnF_C2H2"/>
    <property type="match status" value="5"/>
</dbReference>
<feature type="region of interest" description="Disordered" evidence="10">
    <location>
        <begin position="34"/>
        <end position="69"/>
    </location>
</feature>
<dbReference type="InterPro" id="IPR013087">
    <property type="entry name" value="Znf_C2H2_type"/>
</dbReference>
<evidence type="ECO:0000259" key="11">
    <source>
        <dbReference type="PROSITE" id="PS50157"/>
    </source>
</evidence>
<evidence type="ECO:0000256" key="7">
    <source>
        <dbReference type="ARBA" id="ARBA00023163"/>
    </source>
</evidence>
<evidence type="ECO:0000256" key="6">
    <source>
        <dbReference type="ARBA" id="ARBA00023015"/>
    </source>
</evidence>
<keyword evidence="8" id="KW-0539">Nucleus</keyword>
<feature type="compositionally biased region" description="Basic residues" evidence="10">
    <location>
        <begin position="262"/>
        <end position="277"/>
    </location>
</feature>
<feature type="domain" description="C2H2-type" evidence="11">
    <location>
        <begin position="424"/>
        <end position="451"/>
    </location>
</feature>
<dbReference type="Gene3D" id="3.30.160.60">
    <property type="entry name" value="Classic Zinc Finger"/>
    <property type="match status" value="5"/>
</dbReference>
<feature type="compositionally biased region" description="Low complexity" evidence="10">
    <location>
        <begin position="494"/>
        <end position="508"/>
    </location>
</feature>
<dbReference type="PROSITE" id="PS50157">
    <property type="entry name" value="ZINC_FINGER_C2H2_2"/>
    <property type="match status" value="5"/>
</dbReference>
<feature type="region of interest" description="Disordered" evidence="10">
    <location>
        <begin position="492"/>
        <end position="574"/>
    </location>
</feature>
<dbReference type="EMBL" id="JAIFTH010001621">
    <property type="protein sequence ID" value="KAG9508488.1"/>
    <property type="molecule type" value="Genomic_DNA"/>
</dbReference>
<evidence type="ECO:0000256" key="1">
    <source>
        <dbReference type="ARBA" id="ARBA00004123"/>
    </source>
</evidence>
<name>A0ABQ7S4Y8_9ACAR</name>
<dbReference type="InterPro" id="IPR036236">
    <property type="entry name" value="Znf_C2H2_sf"/>
</dbReference>
<dbReference type="PROSITE" id="PS00028">
    <property type="entry name" value="ZINC_FINGER_C2H2_1"/>
    <property type="match status" value="5"/>
</dbReference>
<evidence type="ECO:0000256" key="2">
    <source>
        <dbReference type="ARBA" id="ARBA00022723"/>
    </source>
</evidence>
<feature type="compositionally biased region" description="Low complexity" evidence="10">
    <location>
        <begin position="516"/>
        <end position="526"/>
    </location>
</feature>
<feature type="compositionally biased region" description="Acidic residues" evidence="10">
    <location>
        <begin position="563"/>
        <end position="574"/>
    </location>
</feature>
<dbReference type="Pfam" id="PF00096">
    <property type="entry name" value="zf-C2H2"/>
    <property type="match status" value="5"/>
</dbReference>
<keyword evidence="13" id="KW-1185">Reference proteome</keyword>
<dbReference type="PANTHER" id="PTHR14196:SF0">
    <property type="entry name" value="PROTEIN BOWEL"/>
    <property type="match status" value="1"/>
</dbReference>
<keyword evidence="6" id="KW-0805">Transcription regulation</keyword>
<feature type="domain" description="C2H2-type" evidence="11">
    <location>
        <begin position="452"/>
        <end position="475"/>
    </location>
</feature>
<feature type="compositionally biased region" description="Basic and acidic residues" evidence="10">
    <location>
        <begin position="529"/>
        <end position="542"/>
    </location>
</feature>
<evidence type="ECO:0000256" key="8">
    <source>
        <dbReference type="ARBA" id="ARBA00023242"/>
    </source>
</evidence>
<keyword evidence="3" id="KW-0677">Repeat</keyword>
<proteinExistence type="predicted"/>
<dbReference type="Proteomes" id="UP000825002">
    <property type="component" value="Unassembled WGS sequence"/>
</dbReference>
<keyword evidence="7" id="KW-0804">Transcription</keyword>
<dbReference type="PANTHER" id="PTHR14196">
    <property type="entry name" value="ODD-SKIPPED - RELATED"/>
    <property type="match status" value="1"/>
</dbReference>
<keyword evidence="2" id="KW-0479">Metal-binding</keyword>
<feature type="non-terminal residue" evidence="12">
    <location>
        <position position="574"/>
    </location>
</feature>
<feature type="domain" description="C2H2-type" evidence="11">
    <location>
        <begin position="368"/>
        <end position="395"/>
    </location>
</feature>
<evidence type="ECO:0000256" key="3">
    <source>
        <dbReference type="ARBA" id="ARBA00022737"/>
    </source>
</evidence>
<keyword evidence="5" id="KW-0862">Zinc</keyword>
<feature type="compositionally biased region" description="Basic residues" evidence="10">
    <location>
        <begin position="284"/>
        <end position="294"/>
    </location>
</feature>
<feature type="region of interest" description="Disordered" evidence="10">
    <location>
        <begin position="213"/>
        <end position="297"/>
    </location>
</feature>
<evidence type="ECO:0000256" key="4">
    <source>
        <dbReference type="ARBA" id="ARBA00022771"/>
    </source>
</evidence>
<reference evidence="12 13" key="1">
    <citation type="submission" date="2020-10" db="EMBL/GenBank/DDBJ databases">
        <authorList>
            <person name="Klimov P.B."/>
            <person name="Dyachkov S.M."/>
            <person name="Chetverikov P.E."/>
        </authorList>
    </citation>
    <scope>NUCLEOTIDE SEQUENCE [LARGE SCALE GENOMIC DNA]</scope>
    <source>
        <strain evidence="12">BMOC 18-1129-001#AD2665</strain>
        <tissue evidence="12">Entire mites</tissue>
    </source>
</reference>
<comment type="caution">
    <text evidence="12">The sequence shown here is derived from an EMBL/GenBank/DDBJ whole genome shotgun (WGS) entry which is preliminary data.</text>
</comment>
<evidence type="ECO:0000256" key="9">
    <source>
        <dbReference type="PROSITE-ProRule" id="PRU00042"/>
    </source>
</evidence>
<organism evidence="12 13">
    <name type="scientific">Fragariocoptes setiger</name>
    <dbReference type="NCBI Taxonomy" id="1670756"/>
    <lineage>
        <taxon>Eukaryota</taxon>
        <taxon>Metazoa</taxon>
        <taxon>Ecdysozoa</taxon>
        <taxon>Arthropoda</taxon>
        <taxon>Chelicerata</taxon>
        <taxon>Arachnida</taxon>
        <taxon>Acari</taxon>
        <taxon>Acariformes</taxon>
        <taxon>Trombidiformes</taxon>
        <taxon>Prostigmata</taxon>
        <taxon>Eupodina</taxon>
        <taxon>Eriophyoidea</taxon>
        <taxon>Phytoptidae</taxon>
        <taxon>Fragariocoptes</taxon>
    </lineage>
</organism>
<sequence length="574" mass="65059">MSSLSFSIDAILGHHQQQQQQQQQQHKVHFENMYHHQQQHASNKRKASSNGKLSQHNKRPGIGAPLSDPATAKQHELYRQQLEALNMASNNNHSITARLHNNSAPPQQVNMINNIKQHMSPLPVPLSMPLATMQPSVVLPQTPATGANGHSALAGGHQPLIGGADERDEVLDAATLFPFFMAHFLRQQQQSQSQEPPAAVAVAQLLRNPEATAQQLPSRLPPQAQPPQAQAQIHNQHHHHHHQQQQQQQRQRSQPQSQQHLKALHHHHQHQPNHFNHHQQVQHPHAHPHPHPHQHQPQVATPVAFHHVSKQQQQAHQLLVLQRHVAPRIGRTSTRPKKEFICRYCKRQFTKSYNLLIHERTHTNERPYKCDICNKAFRRQDHLRDHRFIHSNKKPFQCSVCKKGFCQSRTLAVHRILHMEDSPHKCDKCGRSFNQRSNLKTHLLTHTDIKPYTCADCNKVFRRNCDLRRHALTHTMGTGDGVDADGSDELMTTVVSSSSPPMSPSGVSNASGAGCSVRSHSGSSSSTCYDEHDSEAENDRRLLQAKLSQLDNTLEQNNNENNESNDEDDDDLEI</sequence>
<feature type="compositionally biased region" description="Low complexity" evidence="10">
    <location>
        <begin position="550"/>
        <end position="562"/>
    </location>
</feature>
<dbReference type="InterPro" id="IPR050717">
    <property type="entry name" value="C2H2-ZF_Transcription_Reg"/>
</dbReference>
<feature type="compositionally biased region" description="Low complexity" evidence="10">
    <location>
        <begin position="244"/>
        <end position="261"/>
    </location>
</feature>
<accession>A0ABQ7S4Y8</accession>
<evidence type="ECO:0000313" key="13">
    <source>
        <dbReference type="Proteomes" id="UP000825002"/>
    </source>
</evidence>
<feature type="domain" description="C2H2-type" evidence="11">
    <location>
        <begin position="396"/>
        <end position="423"/>
    </location>
</feature>
<comment type="subcellular location">
    <subcellularLocation>
        <location evidence="1">Nucleus</location>
    </subcellularLocation>
</comment>
<dbReference type="SUPFAM" id="SSF57667">
    <property type="entry name" value="beta-beta-alpha zinc fingers"/>
    <property type="match status" value="3"/>
</dbReference>
<keyword evidence="4 9" id="KW-0863">Zinc-finger</keyword>
<evidence type="ECO:0000256" key="5">
    <source>
        <dbReference type="ARBA" id="ARBA00022833"/>
    </source>
</evidence>
<feature type="domain" description="C2H2-type" evidence="11">
    <location>
        <begin position="340"/>
        <end position="367"/>
    </location>
</feature>
<evidence type="ECO:0000313" key="12">
    <source>
        <dbReference type="EMBL" id="KAG9508488.1"/>
    </source>
</evidence>
<gene>
    <name evidence="12" type="primary">bowl</name>
    <name evidence="12" type="ORF">GZH46_03012</name>
</gene>